<feature type="binding site" evidence="6">
    <location>
        <position position="91"/>
    </location>
    <ligand>
        <name>Ni(2+)</name>
        <dbReference type="ChEBI" id="CHEBI:49786"/>
    </ligand>
</feature>
<dbReference type="InterPro" id="IPR014864">
    <property type="entry name" value="TF_NikR_Ni-bd_C"/>
</dbReference>
<dbReference type="CDD" id="cd22231">
    <property type="entry name" value="RHH_NikR_HicB-like"/>
    <property type="match status" value="1"/>
</dbReference>
<sequence length="140" mass="16168">MSKLVRFGVSIEEELLEKYDDIISDSYGNRSEAIRDMIRDRIVEEKKRSSDEKVIGSLTLLFNHHKRELTEKMLKIQHDYPEIFKSNLHMHVSHDFCLEVIIMQGKAKILREAANRLIGLKGVQHGKLTLTSTGEDFGLD</sequence>
<dbReference type="PANTHER" id="PTHR34719:SF2">
    <property type="entry name" value="NICKEL-RESPONSIVE REGULATOR"/>
    <property type="match status" value="1"/>
</dbReference>
<dbReference type="Pfam" id="PF08753">
    <property type="entry name" value="NikR_C"/>
    <property type="match status" value="1"/>
</dbReference>
<keyword evidence="1 6" id="KW-0533">Nickel</keyword>
<keyword evidence="3 6" id="KW-0805">Transcription regulation</keyword>
<evidence type="ECO:0000313" key="9">
    <source>
        <dbReference type="Proteomes" id="UP000199476"/>
    </source>
</evidence>
<dbReference type="Gene3D" id="3.30.70.1150">
    <property type="entry name" value="ACT-like. Chain A, domain 2"/>
    <property type="match status" value="1"/>
</dbReference>
<dbReference type="GO" id="GO:0016151">
    <property type="term" value="F:nickel cation binding"/>
    <property type="evidence" value="ECO:0007669"/>
    <property type="project" value="UniProtKB-UniRule"/>
</dbReference>
<evidence type="ECO:0000259" key="7">
    <source>
        <dbReference type="Pfam" id="PF08753"/>
    </source>
</evidence>
<dbReference type="HAMAP" id="MF_00476">
    <property type="entry name" value="NikR"/>
    <property type="match status" value="1"/>
</dbReference>
<dbReference type="STRING" id="321763.SAMN04488692_10554"/>
<gene>
    <name evidence="8" type="ORF">SAMN04488692_10554</name>
</gene>
<dbReference type="NCBIfam" id="NF002169">
    <property type="entry name" value="PRK01002.1"/>
    <property type="match status" value="1"/>
</dbReference>
<feature type="binding site" evidence="6">
    <location>
        <position position="89"/>
    </location>
    <ligand>
        <name>Ni(2+)</name>
        <dbReference type="ChEBI" id="CHEBI:49786"/>
    </ligand>
</feature>
<dbReference type="InterPro" id="IPR045865">
    <property type="entry name" value="ACT-like_dom_sf"/>
</dbReference>
<dbReference type="GO" id="GO:0003677">
    <property type="term" value="F:DNA binding"/>
    <property type="evidence" value="ECO:0007669"/>
    <property type="project" value="UniProtKB-KW"/>
</dbReference>
<dbReference type="InterPro" id="IPR010985">
    <property type="entry name" value="Ribbon_hlx_hlx"/>
</dbReference>
<accession>A0A1G9KLW3</accession>
<dbReference type="Proteomes" id="UP000199476">
    <property type="component" value="Unassembled WGS sequence"/>
</dbReference>
<feature type="domain" description="Transcription factor NikR nickel binding C-terminal" evidence="7">
    <location>
        <begin position="55"/>
        <end position="131"/>
    </location>
</feature>
<keyword evidence="2 6" id="KW-0479">Metal-binding</keyword>
<dbReference type="AlphaFoldDB" id="A0A1G9KLW3"/>
<organism evidence="8 9">
    <name type="scientific">Halarsenatibacter silvermanii</name>
    <dbReference type="NCBI Taxonomy" id="321763"/>
    <lineage>
        <taxon>Bacteria</taxon>
        <taxon>Bacillati</taxon>
        <taxon>Bacillota</taxon>
        <taxon>Clostridia</taxon>
        <taxon>Halanaerobiales</taxon>
        <taxon>Halarsenatibacteraceae</taxon>
        <taxon>Halarsenatibacter</taxon>
    </lineage>
</organism>
<dbReference type="InterPro" id="IPR050192">
    <property type="entry name" value="CopG/NikR_regulator"/>
</dbReference>
<dbReference type="NCBIfam" id="NF003381">
    <property type="entry name" value="PRK04460.1"/>
    <property type="match status" value="1"/>
</dbReference>
<evidence type="ECO:0000256" key="1">
    <source>
        <dbReference type="ARBA" id="ARBA00022596"/>
    </source>
</evidence>
<evidence type="ECO:0000256" key="5">
    <source>
        <dbReference type="ARBA" id="ARBA00023163"/>
    </source>
</evidence>
<reference evidence="8 9" key="1">
    <citation type="submission" date="2016-10" db="EMBL/GenBank/DDBJ databases">
        <authorList>
            <person name="de Groot N.N."/>
        </authorList>
    </citation>
    <scope>NUCLEOTIDE SEQUENCE [LARGE SCALE GENOMIC DNA]</scope>
    <source>
        <strain evidence="8 9">SLAS-1</strain>
    </source>
</reference>
<evidence type="ECO:0000313" key="8">
    <source>
        <dbReference type="EMBL" id="SDL50662.1"/>
    </source>
</evidence>
<dbReference type="SUPFAM" id="SSF47598">
    <property type="entry name" value="Ribbon-helix-helix"/>
    <property type="match status" value="1"/>
</dbReference>
<proteinExistence type="inferred from homology"/>
<keyword evidence="4 6" id="KW-0238">DNA-binding</keyword>
<dbReference type="GO" id="GO:0003700">
    <property type="term" value="F:DNA-binding transcription factor activity"/>
    <property type="evidence" value="ECO:0007669"/>
    <property type="project" value="UniProtKB-UniRule"/>
</dbReference>
<name>A0A1G9KLW3_9FIRM</name>
<dbReference type="PANTHER" id="PTHR34719">
    <property type="entry name" value="NICKEL-RESPONSIVE REGULATOR"/>
    <property type="match status" value="1"/>
</dbReference>
<dbReference type="GO" id="GO:0010045">
    <property type="term" value="P:response to nickel cation"/>
    <property type="evidence" value="ECO:0007669"/>
    <property type="project" value="InterPro"/>
</dbReference>
<keyword evidence="5 6" id="KW-0804">Transcription</keyword>
<comment type="function">
    <text evidence="6">Transcriptional regulator.</text>
</comment>
<dbReference type="EMBL" id="FNGO01000005">
    <property type="protein sequence ID" value="SDL50662.1"/>
    <property type="molecule type" value="Genomic_DNA"/>
</dbReference>
<dbReference type="SUPFAM" id="SSF55021">
    <property type="entry name" value="ACT-like"/>
    <property type="match status" value="1"/>
</dbReference>
<protein>
    <recommendedName>
        <fullName evidence="6">Putative nickel-responsive regulator</fullName>
    </recommendedName>
</protein>
<dbReference type="InterPro" id="IPR022988">
    <property type="entry name" value="Ni_resp_reg_NikR"/>
</dbReference>
<dbReference type="NCBIfam" id="NF001884">
    <property type="entry name" value="PRK00630.1"/>
    <property type="match status" value="1"/>
</dbReference>
<feature type="binding site" evidence="6">
    <location>
        <position position="97"/>
    </location>
    <ligand>
        <name>Ni(2+)</name>
        <dbReference type="ChEBI" id="CHEBI:49786"/>
    </ligand>
</feature>
<evidence type="ECO:0000256" key="6">
    <source>
        <dbReference type="HAMAP-Rule" id="MF_00476"/>
    </source>
</evidence>
<dbReference type="Gene3D" id="1.10.1220.10">
    <property type="entry name" value="Met repressor-like"/>
    <property type="match status" value="1"/>
</dbReference>
<dbReference type="RefSeq" id="WP_089758825.1">
    <property type="nucleotide sequence ID" value="NZ_FNGO01000005.1"/>
</dbReference>
<feature type="binding site" evidence="6">
    <location>
        <position position="78"/>
    </location>
    <ligand>
        <name>Ni(2+)</name>
        <dbReference type="ChEBI" id="CHEBI:49786"/>
    </ligand>
</feature>
<dbReference type="NCBIfam" id="NF002815">
    <property type="entry name" value="PRK02967.1"/>
    <property type="match status" value="1"/>
</dbReference>
<keyword evidence="9" id="KW-1185">Reference proteome</keyword>
<comment type="cofactor">
    <cofactor evidence="6">
        <name>Ni(2+)</name>
        <dbReference type="ChEBI" id="CHEBI:49786"/>
    </cofactor>
    <text evidence="6">Binds 1 nickel ion per subunit.</text>
</comment>
<evidence type="ECO:0000256" key="3">
    <source>
        <dbReference type="ARBA" id="ARBA00023015"/>
    </source>
</evidence>
<evidence type="ECO:0000256" key="2">
    <source>
        <dbReference type="ARBA" id="ARBA00022723"/>
    </source>
</evidence>
<comment type="similarity">
    <text evidence="6">Belongs to the transcriptional regulatory CopG/NikR family.</text>
</comment>
<dbReference type="InterPro" id="IPR013321">
    <property type="entry name" value="Arc_rbn_hlx_hlx"/>
</dbReference>
<dbReference type="InterPro" id="IPR027271">
    <property type="entry name" value="Acetolactate_synth/TF_NikR_C"/>
</dbReference>
<evidence type="ECO:0000256" key="4">
    <source>
        <dbReference type="ARBA" id="ARBA00023125"/>
    </source>
</evidence>
<dbReference type="OrthoDB" id="9806294at2"/>